<evidence type="ECO:0000256" key="2">
    <source>
        <dbReference type="SAM" id="SignalP"/>
    </source>
</evidence>
<feature type="signal peptide" evidence="2">
    <location>
        <begin position="1"/>
        <end position="16"/>
    </location>
</feature>
<keyword evidence="1" id="KW-0472">Membrane</keyword>
<dbReference type="AlphaFoldDB" id="F0WW39"/>
<feature type="transmembrane region" description="Helical" evidence="1">
    <location>
        <begin position="165"/>
        <end position="182"/>
    </location>
</feature>
<sequence length="189" mass="21654">MLFVLALLLLIGAAKALHRLDTTCFTAPLETATTCKLAALESRMVTSRHFLARIFKKELKMTQLFATGTRQKIGTVEKSVQAEMQLKMNEIQTLMTQTTRTISNLTREIGKWKRENAQRMEQLKRKELSAQSNDFSGIESIKKPHNAKALKLEKQAQSVFVISRFFWPICCLFVSYQLLSFIRSISSQY</sequence>
<keyword evidence="2" id="KW-0732">Signal</keyword>
<keyword evidence="1" id="KW-1133">Transmembrane helix</keyword>
<name>F0WW39_9STRA</name>
<protein>
    <submittedName>
        <fullName evidence="3">AlNc14C311G10487 protein</fullName>
    </submittedName>
</protein>
<evidence type="ECO:0000256" key="1">
    <source>
        <dbReference type="SAM" id="Phobius"/>
    </source>
</evidence>
<reference evidence="3" key="2">
    <citation type="submission" date="2011-02" db="EMBL/GenBank/DDBJ databases">
        <authorList>
            <person name="MacLean D."/>
        </authorList>
    </citation>
    <scope>NUCLEOTIDE SEQUENCE</scope>
</reference>
<proteinExistence type="predicted"/>
<reference evidence="3" key="1">
    <citation type="journal article" date="2011" name="PLoS Biol.">
        <title>Gene gain and loss during evolution of obligate parasitism in the white rust pathogen of Arabidopsis thaliana.</title>
        <authorList>
            <person name="Kemen E."/>
            <person name="Gardiner A."/>
            <person name="Schultz-Larsen T."/>
            <person name="Kemen A.C."/>
            <person name="Balmuth A.L."/>
            <person name="Robert-Seilaniantz A."/>
            <person name="Bailey K."/>
            <person name="Holub E."/>
            <person name="Studholme D.J."/>
            <person name="Maclean D."/>
            <person name="Jones J.D."/>
        </authorList>
    </citation>
    <scope>NUCLEOTIDE SEQUENCE</scope>
</reference>
<organism evidence="3">
    <name type="scientific">Albugo laibachii Nc14</name>
    <dbReference type="NCBI Taxonomy" id="890382"/>
    <lineage>
        <taxon>Eukaryota</taxon>
        <taxon>Sar</taxon>
        <taxon>Stramenopiles</taxon>
        <taxon>Oomycota</taxon>
        <taxon>Peronosporomycetes</taxon>
        <taxon>Albuginales</taxon>
        <taxon>Albuginaceae</taxon>
        <taxon>Albugo</taxon>
    </lineage>
</organism>
<gene>
    <name evidence="3" type="primary">AlNc14C311G10487</name>
    <name evidence="3" type="ORF">ALNC14_117910</name>
</gene>
<evidence type="ECO:0000313" key="3">
    <source>
        <dbReference type="EMBL" id="CCA25647.1"/>
    </source>
</evidence>
<keyword evidence="1" id="KW-0812">Transmembrane</keyword>
<feature type="chain" id="PRO_5003263628" evidence="2">
    <location>
        <begin position="17"/>
        <end position="189"/>
    </location>
</feature>
<accession>F0WW39</accession>
<dbReference type="EMBL" id="FR824356">
    <property type="protein sequence ID" value="CCA25647.1"/>
    <property type="molecule type" value="Genomic_DNA"/>
</dbReference>
<dbReference type="HOGENOM" id="CLU_1436843_0_0_1"/>